<dbReference type="EC" id="2.7.1.176" evidence="2"/>
<comment type="catalytic activity">
    <reaction evidence="6">
        <text>UDP-N-acetyl-alpha-D-glucosamine + ATP = UDP-N-acetyl-alpha-D-glucosamine 3'-phosphate + ADP + H(+)</text>
        <dbReference type="Rhea" id="RHEA:32671"/>
        <dbReference type="ChEBI" id="CHEBI:15378"/>
        <dbReference type="ChEBI" id="CHEBI:30616"/>
        <dbReference type="ChEBI" id="CHEBI:57705"/>
        <dbReference type="ChEBI" id="CHEBI:64353"/>
        <dbReference type="ChEBI" id="CHEBI:456216"/>
        <dbReference type="EC" id="2.7.1.176"/>
    </reaction>
</comment>
<evidence type="ECO:0000256" key="6">
    <source>
        <dbReference type="ARBA" id="ARBA00048178"/>
    </source>
</evidence>
<evidence type="ECO:0000256" key="1">
    <source>
        <dbReference type="ARBA" id="ARBA00009104"/>
    </source>
</evidence>
<evidence type="ECO:0000256" key="2">
    <source>
        <dbReference type="ARBA" id="ARBA00011963"/>
    </source>
</evidence>
<dbReference type="InterPro" id="IPR027417">
    <property type="entry name" value="P-loop_NTPase"/>
</dbReference>
<protein>
    <recommendedName>
        <fullName evidence="5">UDP-N-acetylglucosamine kinase</fullName>
        <ecNumber evidence="2">2.7.1.176</ecNumber>
    </recommendedName>
    <alternativeName>
        <fullName evidence="5">UDP-N-acetylglucosamine kinase</fullName>
    </alternativeName>
</protein>
<dbReference type="GO" id="GO:0005524">
    <property type="term" value="F:ATP binding"/>
    <property type="evidence" value="ECO:0007669"/>
    <property type="project" value="UniProtKB-KW"/>
</dbReference>
<evidence type="ECO:0000256" key="4">
    <source>
        <dbReference type="ARBA" id="ARBA00022840"/>
    </source>
</evidence>
<feature type="compositionally biased region" description="Basic and acidic residues" evidence="7">
    <location>
        <begin position="25"/>
        <end position="34"/>
    </location>
</feature>
<evidence type="ECO:0000313" key="9">
    <source>
        <dbReference type="EMBL" id="SUA31550.1"/>
    </source>
</evidence>
<proteinExistence type="inferred from homology"/>
<evidence type="ECO:0000259" key="8">
    <source>
        <dbReference type="Pfam" id="PF06414"/>
    </source>
</evidence>
<gene>
    <name evidence="9" type="ORF">NCTC1542_06905</name>
</gene>
<keyword evidence="4" id="KW-0067">ATP-binding</keyword>
<keyword evidence="3" id="KW-0547">Nucleotide-binding</keyword>
<feature type="region of interest" description="Disordered" evidence="7">
    <location>
        <begin position="14"/>
        <end position="34"/>
    </location>
</feature>
<evidence type="ECO:0000256" key="5">
    <source>
        <dbReference type="ARBA" id="ARBA00032897"/>
    </source>
</evidence>
<dbReference type="Proteomes" id="UP000255389">
    <property type="component" value="Unassembled WGS sequence"/>
</dbReference>
<feature type="domain" description="Zeta toxin" evidence="8">
    <location>
        <begin position="67"/>
        <end position="235"/>
    </location>
</feature>
<evidence type="ECO:0000256" key="7">
    <source>
        <dbReference type="SAM" id="MobiDB-lite"/>
    </source>
</evidence>
<evidence type="ECO:0000256" key="3">
    <source>
        <dbReference type="ARBA" id="ARBA00022741"/>
    </source>
</evidence>
<sequence>MTDHDNLRNQVAEQLTARSAAGGPLHRDAPGRTERRYATSIRRRFFHREIIEQHLAQGNPRRDGLGAIISAGPPGAGKTTILRSRVHDLDDYRIIDADAIKDDLIEQALADGIYGDLLTEVLADGHTLAPRELAALVHNESVQLADQLRKICIARNENIVIEGTLTWQPHGVRLYRELADAQYETIEVYGVEIEQAQAHQQAQSRWWEGRLAWVNGTDHLGGRFTPAEAIDICYPTPGQCLCIANARHFIDTAQSGDIPNVHVTILGRQPTGALEITEELFYRQ</sequence>
<dbReference type="SUPFAM" id="SSF52540">
    <property type="entry name" value="P-loop containing nucleoside triphosphate hydrolases"/>
    <property type="match status" value="1"/>
</dbReference>
<dbReference type="GO" id="GO:0016301">
    <property type="term" value="F:kinase activity"/>
    <property type="evidence" value="ECO:0007669"/>
    <property type="project" value="InterPro"/>
</dbReference>
<organism evidence="9 10">
    <name type="scientific">Mycolicibacterium fortuitum</name>
    <name type="common">Mycobacterium fortuitum</name>
    <dbReference type="NCBI Taxonomy" id="1766"/>
    <lineage>
        <taxon>Bacteria</taxon>
        <taxon>Bacillati</taxon>
        <taxon>Actinomycetota</taxon>
        <taxon>Actinomycetes</taxon>
        <taxon>Mycobacteriales</taxon>
        <taxon>Mycobacteriaceae</taxon>
        <taxon>Mycolicibacterium</taxon>
    </lineage>
</organism>
<name>A0A378WF54_MYCFO</name>
<dbReference type="InterPro" id="IPR010488">
    <property type="entry name" value="Zeta_toxin_domain"/>
</dbReference>
<accession>A0A378WF54</accession>
<dbReference type="EMBL" id="UGQY01000006">
    <property type="protein sequence ID" value="SUA31550.1"/>
    <property type="molecule type" value="Genomic_DNA"/>
</dbReference>
<evidence type="ECO:0000313" key="10">
    <source>
        <dbReference type="Proteomes" id="UP000255389"/>
    </source>
</evidence>
<dbReference type="Gene3D" id="3.40.50.300">
    <property type="entry name" value="P-loop containing nucleotide triphosphate hydrolases"/>
    <property type="match status" value="1"/>
</dbReference>
<dbReference type="Pfam" id="PF06414">
    <property type="entry name" value="Zeta_toxin"/>
    <property type="match status" value="1"/>
</dbReference>
<comment type="similarity">
    <text evidence="1">Belongs to the zeta toxin family.</text>
</comment>
<reference evidence="9 10" key="1">
    <citation type="submission" date="2018-06" db="EMBL/GenBank/DDBJ databases">
        <authorList>
            <consortium name="Pathogen Informatics"/>
            <person name="Doyle S."/>
        </authorList>
    </citation>
    <scope>NUCLEOTIDE SEQUENCE [LARGE SCALE GENOMIC DNA]</scope>
    <source>
        <strain evidence="9 10">NCTC1542</strain>
    </source>
</reference>
<dbReference type="AlphaFoldDB" id="A0A378WF54"/>